<dbReference type="Gene3D" id="1.10.30.50">
    <property type="match status" value="1"/>
</dbReference>
<dbReference type="EMBL" id="RQEP01000012">
    <property type="protein sequence ID" value="TGK04025.1"/>
    <property type="molecule type" value="Genomic_DNA"/>
</dbReference>
<evidence type="ECO:0000313" key="2">
    <source>
        <dbReference type="EMBL" id="TGK04025.1"/>
    </source>
</evidence>
<accession>A0A4R9FZC8</accession>
<name>A0A4R9FZC8_9LEPT</name>
<dbReference type="Proteomes" id="UP000297453">
    <property type="component" value="Unassembled WGS sequence"/>
</dbReference>
<gene>
    <name evidence="2" type="ORF">EHO59_10945</name>
</gene>
<proteinExistence type="predicted"/>
<sequence>MNSFLSRINKIYASSKARMMCRWPEIKSLYVQEPDIFENIFKRGSSIRYKLRHDVRMNALWIAYNITDGYLKNPRCYYCGILFEKSDYFNGTVHLDHFDPISKTGKHLAGNVVPACRDCNLLKSNLLDIELLQISKNPETFFTNKYLSSSDSKKEKLMDFSALFFQRIGGIDGYREKYNISINEIRSHQDKMKDNYRAKWYRN</sequence>
<keyword evidence="2" id="KW-0255">Endonuclease</keyword>
<evidence type="ECO:0000259" key="1">
    <source>
        <dbReference type="SMART" id="SM00507"/>
    </source>
</evidence>
<organism evidence="2 3">
    <name type="scientific">Leptospira semungkisensis</name>
    <dbReference type="NCBI Taxonomy" id="2484985"/>
    <lineage>
        <taxon>Bacteria</taxon>
        <taxon>Pseudomonadati</taxon>
        <taxon>Spirochaetota</taxon>
        <taxon>Spirochaetia</taxon>
        <taxon>Leptospirales</taxon>
        <taxon>Leptospiraceae</taxon>
        <taxon>Leptospira</taxon>
    </lineage>
</organism>
<protein>
    <submittedName>
        <fullName evidence="2">HNH endonuclease</fullName>
    </submittedName>
</protein>
<feature type="domain" description="HNH nuclease" evidence="1">
    <location>
        <begin position="65"/>
        <end position="121"/>
    </location>
</feature>
<dbReference type="InterPro" id="IPR003615">
    <property type="entry name" value="HNH_nuc"/>
</dbReference>
<dbReference type="AlphaFoldDB" id="A0A4R9FZC8"/>
<dbReference type="GO" id="GO:0004519">
    <property type="term" value="F:endonuclease activity"/>
    <property type="evidence" value="ECO:0007669"/>
    <property type="project" value="UniProtKB-KW"/>
</dbReference>
<reference evidence="2" key="1">
    <citation type="journal article" date="2019" name="PLoS Negl. Trop. Dis.">
        <title>Revisiting the worldwide diversity of Leptospira species in the environment.</title>
        <authorList>
            <person name="Vincent A.T."/>
            <person name="Schiettekatte O."/>
            <person name="Bourhy P."/>
            <person name="Veyrier F.J."/>
            <person name="Picardeau M."/>
        </authorList>
    </citation>
    <scope>NUCLEOTIDE SEQUENCE [LARGE SCALE GENOMIC DNA]</scope>
    <source>
        <strain evidence="2">SSS9</strain>
    </source>
</reference>
<dbReference type="GO" id="GO:0008270">
    <property type="term" value="F:zinc ion binding"/>
    <property type="evidence" value="ECO:0007669"/>
    <property type="project" value="InterPro"/>
</dbReference>
<keyword evidence="2" id="KW-0378">Hydrolase</keyword>
<dbReference type="GO" id="GO:0003676">
    <property type="term" value="F:nucleic acid binding"/>
    <property type="evidence" value="ECO:0007669"/>
    <property type="project" value="InterPro"/>
</dbReference>
<dbReference type="CDD" id="cd00085">
    <property type="entry name" value="HNHc"/>
    <property type="match status" value="1"/>
</dbReference>
<dbReference type="Pfam" id="PF01844">
    <property type="entry name" value="HNH"/>
    <property type="match status" value="1"/>
</dbReference>
<keyword evidence="2" id="KW-0540">Nuclease</keyword>
<comment type="caution">
    <text evidence="2">The sequence shown here is derived from an EMBL/GenBank/DDBJ whole genome shotgun (WGS) entry which is preliminary data.</text>
</comment>
<dbReference type="OrthoDB" id="9802901at2"/>
<keyword evidence="3" id="KW-1185">Reference proteome</keyword>
<evidence type="ECO:0000313" key="3">
    <source>
        <dbReference type="Proteomes" id="UP000297453"/>
    </source>
</evidence>
<dbReference type="InterPro" id="IPR002711">
    <property type="entry name" value="HNH"/>
</dbReference>
<dbReference type="SMART" id="SM00507">
    <property type="entry name" value="HNHc"/>
    <property type="match status" value="1"/>
</dbReference>